<dbReference type="EMBL" id="JAOVZB010000003">
    <property type="protein sequence ID" value="MCV2402961.1"/>
    <property type="molecule type" value="Genomic_DNA"/>
</dbReference>
<name>A0ABT2YSU0_9GAMM</name>
<comment type="caution">
    <text evidence="1">The sequence shown here is derived from an EMBL/GenBank/DDBJ whole genome shotgun (WGS) entry which is preliminary data.</text>
</comment>
<proteinExistence type="predicted"/>
<dbReference type="RefSeq" id="WP_263530340.1">
    <property type="nucleotide sequence ID" value="NZ_JAOVZB010000003.1"/>
</dbReference>
<reference evidence="1 2" key="1">
    <citation type="submission" date="2022-10" db="EMBL/GenBank/DDBJ databases">
        <title>Marinomonas transparenta sp. nov. and Marinomonas sargassi sp. nov., isolated from marine alga (Sargassum natans (L.) Gaillon).</title>
        <authorList>
            <person name="Wang Y."/>
        </authorList>
    </citation>
    <scope>NUCLEOTIDE SEQUENCE [LARGE SCALE GENOMIC DNA]</scope>
    <source>
        <strain evidence="1 2">C2222</strain>
    </source>
</reference>
<keyword evidence="2" id="KW-1185">Reference proteome</keyword>
<accession>A0ABT2YSU0</accession>
<evidence type="ECO:0000313" key="2">
    <source>
        <dbReference type="Proteomes" id="UP001209713"/>
    </source>
</evidence>
<sequence>MERKNQLKELARTCGTEITCPYCEYQLDKIPKRKAKCKSCKKSIYPRNESLSGKIRLYRFLIEELKALSDGNWEAWFEANGDVLEARKYLAKEWKLDEVNVLVSDAKWRVLNKNLSIGVSQNDWEGVFLTYCSMLRQIQGEKNTNSGLLASLVAGFMISGYGRERESIFSNSAYRIGRPQYTLIHQLAINPDDILSLIQETDAGKTYCSLLGGSLNTIIDRYKAEVSEDKEKLKSLKKGGV</sequence>
<protein>
    <submittedName>
        <fullName evidence="1">Uncharacterized protein</fullName>
    </submittedName>
</protein>
<organism evidence="1 2">
    <name type="scientific">Marinomonas sargassi</name>
    <dbReference type="NCBI Taxonomy" id="2984494"/>
    <lineage>
        <taxon>Bacteria</taxon>
        <taxon>Pseudomonadati</taxon>
        <taxon>Pseudomonadota</taxon>
        <taxon>Gammaproteobacteria</taxon>
        <taxon>Oceanospirillales</taxon>
        <taxon>Oceanospirillaceae</taxon>
        <taxon>Marinomonas</taxon>
    </lineage>
</organism>
<evidence type="ECO:0000313" key="1">
    <source>
        <dbReference type="EMBL" id="MCV2402961.1"/>
    </source>
</evidence>
<gene>
    <name evidence="1" type="ORF">OFY17_08720</name>
</gene>
<dbReference type="Proteomes" id="UP001209713">
    <property type="component" value="Unassembled WGS sequence"/>
</dbReference>